<name>A0A2P4S9H0_BAMTH</name>
<dbReference type="AlphaFoldDB" id="A0A2P4S9H0"/>
<dbReference type="OrthoDB" id="10062876at2759"/>
<comment type="caution">
    <text evidence="1">The sequence shown here is derived from an EMBL/GenBank/DDBJ whole genome shotgun (WGS) entry which is preliminary data.</text>
</comment>
<reference evidence="1 2" key="1">
    <citation type="submission" date="2018-01" db="EMBL/GenBank/DDBJ databases">
        <title>Comparison of the Chinese Bamboo Partridge and Red Junglefowl genome sequences highlights the importance of demography in genome evolution.</title>
        <authorList>
            <person name="Tiley G.P."/>
            <person name="Kimball R.T."/>
            <person name="Braun E.L."/>
            <person name="Burleigh J.G."/>
        </authorList>
    </citation>
    <scope>NUCLEOTIDE SEQUENCE [LARGE SCALE GENOMIC DNA]</scope>
    <source>
        <strain evidence="1">RTK389</strain>
        <tissue evidence="1">Blood</tissue>
    </source>
</reference>
<organism evidence="1 2">
    <name type="scientific">Bambusicola thoracicus</name>
    <name type="common">Chinese bamboo-partridge</name>
    <name type="synonym">Perdix thoracica</name>
    <dbReference type="NCBI Taxonomy" id="9083"/>
    <lineage>
        <taxon>Eukaryota</taxon>
        <taxon>Metazoa</taxon>
        <taxon>Chordata</taxon>
        <taxon>Craniata</taxon>
        <taxon>Vertebrata</taxon>
        <taxon>Euteleostomi</taxon>
        <taxon>Archelosauria</taxon>
        <taxon>Archosauria</taxon>
        <taxon>Dinosauria</taxon>
        <taxon>Saurischia</taxon>
        <taxon>Theropoda</taxon>
        <taxon>Coelurosauria</taxon>
        <taxon>Aves</taxon>
        <taxon>Neognathae</taxon>
        <taxon>Galloanserae</taxon>
        <taxon>Galliformes</taxon>
        <taxon>Phasianidae</taxon>
        <taxon>Perdicinae</taxon>
        <taxon>Bambusicola</taxon>
    </lineage>
</organism>
<gene>
    <name evidence="1" type="ORF">CIB84_015503</name>
</gene>
<accession>A0A2P4S9H0</accession>
<proteinExistence type="predicted"/>
<protein>
    <submittedName>
        <fullName evidence="1">Uncharacterized protein</fullName>
    </submittedName>
</protein>
<evidence type="ECO:0000313" key="1">
    <source>
        <dbReference type="EMBL" id="POI20751.1"/>
    </source>
</evidence>
<dbReference type="Proteomes" id="UP000237246">
    <property type="component" value="Unassembled WGS sequence"/>
</dbReference>
<sequence>MLKSEAVAVEGGRKYISLSCPYAEDKPQARAEGCSGDNSFVSLRLFFVGSREGHLPSILSMIHPRLLTPVPSLVFT</sequence>
<feature type="non-terminal residue" evidence="1">
    <location>
        <position position="76"/>
    </location>
</feature>
<dbReference type="EMBL" id="PPHD01078598">
    <property type="protein sequence ID" value="POI20751.1"/>
    <property type="molecule type" value="Genomic_DNA"/>
</dbReference>
<keyword evidence="2" id="KW-1185">Reference proteome</keyword>
<evidence type="ECO:0000313" key="2">
    <source>
        <dbReference type="Proteomes" id="UP000237246"/>
    </source>
</evidence>